<feature type="site" description="Histone H3K4me3 binding" evidence="8">
    <location>
        <position position="346"/>
    </location>
</feature>
<evidence type="ECO:0000256" key="11">
    <source>
        <dbReference type="RuleBase" id="RU361213"/>
    </source>
</evidence>
<feature type="site" description="Histone H3K4me3 binding" evidence="8">
    <location>
        <position position="350"/>
    </location>
</feature>
<name>A0AAD5UX58_9APHY</name>
<dbReference type="InterPro" id="IPR024610">
    <property type="entry name" value="ING_N_histone-binding"/>
</dbReference>
<comment type="domain">
    <text evidence="11">The PHD-type zinc finger mediates the binding to H3K4me3.</text>
</comment>
<feature type="region of interest" description="Disordered" evidence="12">
    <location>
        <begin position="127"/>
        <end position="151"/>
    </location>
</feature>
<keyword evidence="3 9" id="KW-0479">Metal-binding</keyword>
<feature type="compositionally biased region" description="Basic residues" evidence="12">
    <location>
        <begin position="262"/>
        <end position="278"/>
    </location>
</feature>
<dbReference type="Proteomes" id="UP001212997">
    <property type="component" value="Unassembled WGS sequence"/>
</dbReference>
<evidence type="ECO:0000259" key="13">
    <source>
        <dbReference type="PROSITE" id="PS50016"/>
    </source>
</evidence>
<feature type="binding site" evidence="9">
    <location>
        <position position="349"/>
    </location>
    <ligand>
        <name>Zn(2+)</name>
        <dbReference type="ChEBI" id="CHEBI:29105"/>
        <label>2</label>
    </ligand>
</feature>
<feature type="binding site" evidence="9">
    <location>
        <position position="360"/>
    </location>
    <ligand>
        <name>Zn(2+)</name>
        <dbReference type="ChEBI" id="CHEBI:29105"/>
        <label>1</label>
    </ligand>
</feature>
<reference evidence="14" key="1">
    <citation type="submission" date="2022-07" db="EMBL/GenBank/DDBJ databases">
        <title>Genome Sequence of Physisporinus lineatus.</title>
        <authorList>
            <person name="Buettner E."/>
        </authorList>
    </citation>
    <scope>NUCLEOTIDE SEQUENCE</scope>
    <source>
        <strain evidence="14">VT162</strain>
    </source>
</reference>
<dbReference type="EMBL" id="JANAWD010000509">
    <property type="protein sequence ID" value="KAJ3478460.1"/>
    <property type="molecule type" value="Genomic_DNA"/>
</dbReference>
<feature type="region of interest" description="Disordered" evidence="12">
    <location>
        <begin position="1"/>
        <end position="54"/>
    </location>
</feature>
<comment type="caution">
    <text evidence="14">The sequence shown here is derived from an EMBL/GenBank/DDBJ whole genome shotgun (WGS) entry which is preliminary data.</text>
</comment>
<feature type="compositionally biased region" description="Acidic residues" evidence="12">
    <location>
        <begin position="34"/>
        <end position="45"/>
    </location>
</feature>
<dbReference type="SMART" id="SM00249">
    <property type="entry name" value="PHD"/>
    <property type="match status" value="1"/>
</dbReference>
<dbReference type="InterPro" id="IPR019787">
    <property type="entry name" value="Znf_PHD-finger"/>
</dbReference>
<feature type="domain" description="PHD-type" evidence="13">
    <location>
        <begin position="333"/>
        <end position="383"/>
    </location>
</feature>
<dbReference type="Gene3D" id="6.10.140.1740">
    <property type="match status" value="1"/>
</dbReference>
<dbReference type="InterPro" id="IPR011011">
    <property type="entry name" value="Znf_FYVE_PHD"/>
</dbReference>
<evidence type="ECO:0000256" key="7">
    <source>
        <dbReference type="ARBA" id="ARBA00023242"/>
    </source>
</evidence>
<feature type="binding site" evidence="9">
    <location>
        <position position="338"/>
    </location>
    <ligand>
        <name>Zn(2+)</name>
        <dbReference type="ChEBI" id="CHEBI:29105"/>
        <label>1</label>
    </ligand>
</feature>
<dbReference type="AlphaFoldDB" id="A0AAD5UX58"/>
<evidence type="ECO:0000256" key="8">
    <source>
        <dbReference type="PIRSR" id="PIRSR628651-50"/>
    </source>
</evidence>
<dbReference type="PROSITE" id="PS01359">
    <property type="entry name" value="ZF_PHD_1"/>
    <property type="match status" value="1"/>
</dbReference>
<dbReference type="GO" id="GO:0008270">
    <property type="term" value="F:zinc ion binding"/>
    <property type="evidence" value="ECO:0007669"/>
    <property type="project" value="UniProtKB-KW"/>
</dbReference>
<dbReference type="CDD" id="cd16859">
    <property type="entry name" value="ING_ING4_5"/>
    <property type="match status" value="1"/>
</dbReference>
<evidence type="ECO:0000256" key="6">
    <source>
        <dbReference type="ARBA" id="ARBA00022853"/>
    </source>
</evidence>
<protein>
    <recommendedName>
        <fullName evidence="11">Chromatin modification-related protein</fullName>
    </recommendedName>
</protein>
<feature type="site" description="Histone H3K4me3 binding" evidence="8">
    <location>
        <position position="335"/>
    </location>
</feature>
<evidence type="ECO:0000256" key="5">
    <source>
        <dbReference type="ARBA" id="ARBA00022833"/>
    </source>
</evidence>
<evidence type="ECO:0000256" key="1">
    <source>
        <dbReference type="ARBA" id="ARBA00004123"/>
    </source>
</evidence>
<dbReference type="FunFam" id="3.30.40.10:FF:000016">
    <property type="entry name" value="Inhibitor of growth protein"/>
    <property type="match status" value="1"/>
</dbReference>
<sequence>MAAKRGIKRRRSPSQEQDNLNDAPFDRTPTPDPQVEDDAPQEEESGTTPQSSANEQEIWNAFREENYEALEQLPLSLQRSFSLILELDQQVQANNVNLLSTVCSYLTQRKRLAGISDDDPPRAIPLLPTNGKSMSPNNSRSSPTNELPTRDTLSSIARLSEEIVRAANEKVSVARFTTDLVDRHIRDLDRAIKEQETSISLGLRPGTHPASIILAPVVVPKGFRRPQQTPPPEDDDEMIIDPLIPEELIQSSEPTPSEAAPKQRRKVRKGPRWTHKRKPEQPAPASEQVVATDTPLPEDAKEEPIKPTLTVTVPPLSSLLPTAVDVPVDPDEPRYCYCDQVSYGEMIACDNPSCEREWFHLGCVGLAQAPKKAKWFCQNCLQEVPARKKKL</sequence>
<keyword evidence="5 9" id="KW-0862">Zinc</keyword>
<organism evidence="14 15">
    <name type="scientific">Meripilus lineatus</name>
    <dbReference type="NCBI Taxonomy" id="2056292"/>
    <lineage>
        <taxon>Eukaryota</taxon>
        <taxon>Fungi</taxon>
        <taxon>Dikarya</taxon>
        <taxon>Basidiomycota</taxon>
        <taxon>Agaricomycotina</taxon>
        <taxon>Agaricomycetes</taxon>
        <taxon>Polyporales</taxon>
        <taxon>Meripilaceae</taxon>
        <taxon>Meripilus</taxon>
    </lineage>
</organism>
<feature type="compositionally biased region" description="Basic residues" evidence="12">
    <location>
        <begin position="1"/>
        <end position="12"/>
    </location>
</feature>
<feature type="binding site" evidence="9">
    <location>
        <position position="380"/>
    </location>
    <ligand>
        <name>Zn(2+)</name>
        <dbReference type="ChEBI" id="CHEBI:29105"/>
        <label>2</label>
    </ligand>
</feature>
<dbReference type="GO" id="GO:0000785">
    <property type="term" value="C:chromatin"/>
    <property type="evidence" value="ECO:0007669"/>
    <property type="project" value="UniProtKB-ARBA"/>
</dbReference>
<dbReference type="CDD" id="cd15505">
    <property type="entry name" value="PHD_ING"/>
    <property type="match status" value="1"/>
</dbReference>
<dbReference type="SUPFAM" id="SSF57903">
    <property type="entry name" value="FYVE/PHD zinc finger"/>
    <property type="match status" value="1"/>
</dbReference>
<feature type="region of interest" description="Disordered" evidence="12">
    <location>
        <begin position="247"/>
        <end position="301"/>
    </location>
</feature>
<comment type="function">
    <text evidence="11">Component of an histone acetyltransferase complex.</text>
</comment>
<evidence type="ECO:0000313" key="15">
    <source>
        <dbReference type="Proteomes" id="UP001212997"/>
    </source>
</evidence>
<dbReference type="InterPro" id="IPR001965">
    <property type="entry name" value="Znf_PHD"/>
</dbReference>
<evidence type="ECO:0000256" key="4">
    <source>
        <dbReference type="ARBA" id="ARBA00022771"/>
    </source>
</evidence>
<accession>A0AAD5UX58</accession>
<comment type="subcellular location">
    <subcellularLocation>
        <location evidence="1 11">Nucleus</location>
    </subcellularLocation>
</comment>
<evidence type="ECO:0000256" key="2">
    <source>
        <dbReference type="ARBA" id="ARBA00010210"/>
    </source>
</evidence>
<keyword evidence="6 11" id="KW-0156">Chromatin regulator</keyword>
<proteinExistence type="inferred from homology"/>
<gene>
    <name evidence="14" type="ORF">NLI96_g9744</name>
</gene>
<dbReference type="PANTHER" id="PTHR10333">
    <property type="entry name" value="INHIBITOR OF GROWTH PROTEIN"/>
    <property type="match status" value="1"/>
</dbReference>
<keyword evidence="7 11" id="KW-0539">Nucleus</keyword>
<evidence type="ECO:0000256" key="12">
    <source>
        <dbReference type="SAM" id="MobiDB-lite"/>
    </source>
</evidence>
<comment type="similarity">
    <text evidence="2 11">Belongs to the ING family.</text>
</comment>
<dbReference type="SMART" id="SM01408">
    <property type="entry name" value="ING"/>
    <property type="match status" value="1"/>
</dbReference>
<feature type="binding site" evidence="9">
    <location>
        <position position="354"/>
    </location>
    <ligand>
        <name>Zn(2+)</name>
        <dbReference type="ChEBI" id="CHEBI:29105"/>
        <label>2</label>
    </ligand>
</feature>
<feature type="site" description="Histone H3K4me3 binding" evidence="8">
    <location>
        <position position="358"/>
    </location>
</feature>
<dbReference type="Pfam" id="PF12998">
    <property type="entry name" value="ING"/>
    <property type="match status" value="1"/>
</dbReference>
<dbReference type="PROSITE" id="PS50016">
    <property type="entry name" value="ZF_PHD_2"/>
    <property type="match status" value="1"/>
</dbReference>
<evidence type="ECO:0000256" key="3">
    <source>
        <dbReference type="ARBA" id="ARBA00022723"/>
    </source>
</evidence>
<comment type="subunit">
    <text evidence="11">Component of an histone acetyltransferase complex. Interacts with H3K4me3 and to a lesser extent with H3K4me2.</text>
</comment>
<evidence type="ECO:0000313" key="14">
    <source>
        <dbReference type="EMBL" id="KAJ3478460.1"/>
    </source>
</evidence>
<keyword evidence="4 10" id="KW-0863">Zinc-finger</keyword>
<feature type="binding site" evidence="9">
    <location>
        <position position="377"/>
    </location>
    <ligand>
        <name>Zn(2+)</name>
        <dbReference type="ChEBI" id="CHEBI:29105"/>
        <label>2</label>
    </ligand>
</feature>
<dbReference type="GO" id="GO:0006325">
    <property type="term" value="P:chromatin organization"/>
    <property type="evidence" value="ECO:0007669"/>
    <property type="project" value="UniProtKB-KW"/>
</dbReference>
<evidence type="ECO:0000256" key="10">
    <source>
        <dbReference type="PROSITE-ProRule" id="PRU00146"/>
    </source>
</evidence>
<keyword evidence="15" id="KW-1185">Reference proteome</keyword>
<dbReference type="GO" id="GO:0005634">
    <property type="term" value="C:nucleus"/>
    <property type="evidence" value="ECO:0007669"/>
    <property type="project" value="UniProtKB-SubCell"/>
</dbReference>
<feature type="binding site" evidence="9">
    <location>
        <position position="363"/>
    </location>
    <ligand>
        <name>Zn(2+)</name>
        <dbReference type="ChEBI" id="CHEBI:29105"/>
        <label>1</label>
    </ligand>
</feature>
<feature type="binding site" evidence="9">
    <location>
        <position position="336"/>
    </location>
    <ligand>
        <name>Zn(2+)</name>
        <dbReference type="ChEBI" id="CHEBI:29105"/>
        <label>1</label>
    </ligand>
</feature>
<evidence type="ECO:0000256" key="9">
    <source>
        <dbReference type="PIRSR" id="PIRSR628651-51"/>
    </source>
</evidence>
<dbReference type="Gene3D" id="3.30.40.10">
    <property type="entry name" value="Zinc/RING finger domain, C3HC4 (zinc finger)"/>
    <property type="match status" value="1"/>
</dbReference>
<dbReference type="InterPro" id="IPR019786">
    <property type="entry name" value="Zinc_finger_PHD-type_CS"/>
</dbReference>
<dbReference type="InterPro" id="IPR013083">
    <property type="entry name" value="Znf_RING/FYVE/PHD"/>
</dbReference>
<dbReference type="InterPro" id="IPR028651">
    <property type="entry name" value="ING_fam"/>
</dbReference>
<feature type="compositionally biased region" description="Polar residues" evidence="12">
    <location>
        <begin position="130"/>
        <end position="151"/>
    </location>
</feature>